<accession>A0A1W7AAQ2</accession>
<gene>
    <name evidence="1" type="ORF">MCCS_05290</name>
</gene>
<dbReference type="OrthoDB" id="2035766at2"/>
<reference evidence="1 2" key="1">
    <citation type="journal article" date="2017" name="Int. J. Syst. Evol. Microbiol.">
        <title>Macrococcus canis sp. nov., a skin bacterium associated with infections in dogs.</title>
        <authorList>
            <person name="Gobeli Brawand S."/>
            <person name="Cotting K."/>
            <person name="Gomez-Sanz E."/>
            <person name="Collaud A."/>
            <person name="Thomann A."/>
            <person name="Brodard I."/>
            <person name="Rodriguez-Campos S."/>
            <person name="Strauss C."/>
            <person name="Perreten V."/>
        </authorList>
    </citation>
    <scope>NUCLEOTIDE SEQUENCE [LARGE SCALE GENOMIC DNA]</scope>
    <source>
        <strain evidence="1 2">KM45013</strain>
    </source>
</reference>
<protein>
    <submittedName>
        <fullName evidence="1">Uncharacterized protein</fullName>
    </submittedName>
</protein>
<proteinExistence type="predicted"/>
<dbReference type="KEGG" id="mcak:MCCS_05290"/>
<dbReference type="EMBL" id="CP021059">
    <property type="protein sequence ID" value="ARQ06180.1"/>
    <property type="molecule type" value="Genomic_DNA"/>
</dbReference>
<sequence length="215" mass="25416">MGQYFTLKNMSKDQYFSPLEAACGSKPFEFCDVDSFFILEVCKKLKDEWNGDCIVIAGDYIENELEMKCFWPTIDSYEVTHNELYLDYEKHAECNFLIINIATLEEKKAALLKELQDCVLVNYKRRSFIKWDYRINENEDRWSQSVVGTLLIQNDYNLEYLPDSYGEYLNGNWVSEPIGILTRDEAVNMDYYEVFVWTPENDQTNGRVRLVKSRE</sequence>
<dbReference type="RefSeq" id="WP_086041866.1">
    <property type="nucleotide sequence ID" value="NZ_CBCRZA010000013.1"/>
</dbReference>
<evidence type="ECO:0000313" key="1">
    <source>
        <dbReference type="EMBL" id="ARQ06180.1"/>
    </source>
</evidence>
<dbReference type="GeneID" id="35294671"/>
<dbReference type="Proteomes" id="UP000194154">
    <property type="component" value="Chromosome"/>
</dbReference>
<name>A0A1W7AAQ2_9STAP</name>
<dbReference type="AlphaFoldDB" id="A0A1W7AAQ2"/>
<organism evidence="1 2">
    <name type="scientific">Macrococcoides canis</name>
    <dbReference type="NCBI Taxonomy" id="1855823"/>
    <lineage>
        <taxon>Bacteria</taxon>
        <taxon>Bacillati</taxon>
        <taxon>Bacillota</taxon>
        <taxon>Bacilli</taxon>
        <taxon>Bacillales</taxon>
        <taxon>Staphylococcaceae</taxon>
        <taxon>Macrococcoides</taxon>
    </lineage>
</organism>
<keyword evidence="2" id="KW-1185">Reference proteome</keyword>
<evidence type="ECO:0000313" key="2">
    <source>
        <dbReference type="Proteomes" id="UP000194154"/>
    </source>
</evidence>